<dbReference type="VEuPathDB" id="VectorBase:LLOJ007992"/>
<accession>A0A1B0CSZ3</accession>
<reference evidence="1" key="1">
    <citation type="submission" date="2020-05" db="UniProtKB">
        <authorList>
            <consortium name="EnsemblMetazoa"/>
        </authorList>
    </citation>
    <scope>IDENTIFICATION</scope>
    <source>
        <strain evidence="1">Jacobina</strain>
    </source>
</reference>
<dbReference type="Proteomes" id="UP000092461">
    <property type="component" value="Unassembled WGS sequence"/>
</dbReference>
<evidence type="ECO:0000313" key="1">
    <source>
        <dbReference type="EnsemblMetazoa" id="LLOJ007992-PA"/>
    </source>
</evidence>
<dbReference type="EMBL" id="AJWK01026790">
    <property type="status" value="NOT_ANNOTATED_CDS"/>
    <property type="molecule type" value="Genomic_DNA"/>
</dbReference>
<sequence>MVQEDHVAPVSNLNLIVFDSGREFNMRITILAIFIGLCCLQMAAGSPEPGLFSNIFSGVTQAATNVVDTTTSVISKTVDTAAKSVSNIPVVGTIATATSNVVKEAEKVIDNTAQTAANTATAVSDAVTTTANNMATTANDVMDAMLRPLGSTNGTSICQSIDNIVNDLFGTMQSGTAMPANANTFLRTADTFTANLLSTFALPNLNLTDIAAFLGITDIPNLVNGVLTSGTNIFNGIFNNNGNFDVNALFTNGTQLLLDAAQLALLPILIKIRFKILLALTALNLLAQVANATANAING</sequence>
<keyword evidence="2" id="KW-1185">Reference proteome</keyword>
<dbReference type="AlphaFoldDB" id="A0A1B0CSZ3"/>
<protein>
    <submittedName>
        <fullName evidence="1">Uncharacterized protein</fullName>
    </submittedName>
</protein>
<dbReference type="EnsemblMetazoa" id="LLOJ007992-RA">
    <property type="protein sequence ID" value="LLOJ007992-PA"/>
    <property type="gene ID" value="LLOJ007992"/>
</dbReference>
<proteinExistence type="predicted"/>
<evidence type="ECO:0000313" key="2">
    <source>
        <dbReference type="Proteomes" id="UP000092461"/>
    </source>
</evidence>
<name>A0A1B0CSZ3_LUTLO</name>
<dbReference type="VEuPathDB" id="VectorBase:LLONM1_011069"/>
<organism evidence="1 2">
    <name type="scientific">Lutzomyia longipalpis</name>
    <name type="common">Sand fly</name>
    <dbReference type="NCBI Taxonomy" id="7200"/>
    <lineage>
        <taxon>Eukaryota</taxon>
        <taxon>Metazoa</taxon>
        <taxon>Ecdysozoa</taxon>
        <taxon>Arthropoda</taxon>
        <taxon>Hexapoda</taxon>
        <taxon>Insecta</taxon>
        <taxon>Pterygota</taxon>
        <taxon>Neoptera</taxon>
        <taxon>Endopterygota</taxon>
        <taxon>Diptera</taxon>
        <taxon>Nematocera</taxon>
        <taxon>Psychodoidea</taxon>
        <taxon>Psychodidae</taxon>
        <taxon>Lutzomyia</taxon>
        <taxon>Lutzomyia</taxon>
    </lineage>
</organism>